<sequence length="71" mass="7907">MDEIPRLAEAMEHSSKKLLIESDVECTDVAISSNWDGSVSGTVDSESALRYAGTLLSWFEPHHWRPSLTES</sequence>
<protein>
    <submittedName>
        <fullName evidence="1">Uncharacterized protein</fullName>
    </submittedName>
</protein>
<evidence type="ECO:0000313" key="2">
    <source>
        <dbReference type="Proteomes" id="UP000735302"/>
    </source>
</evidence>
<comment type="caution">
    <text evidence="1">The sequence shown here is derived from an EMBL/GenBank/DDBJ whole genome shotgun (WGS) entry which is preliminary data.</text>
</comment>
<dbReference type="EMBL" id="BLXT01001930">
    <property type="protein sequence ID" value="GFN89392.1"/>
    <property type="molecule type" value="Genomic_DNA"/>
</dbReference>
<name>A0AAV3Z4L3_9GAST</name>
<proteinExistence type="predicted"/>
<organism evidence="1 2">
    <name type="scientific">Plakobranchus ocellatus</name>
    <dbReference type="NCBI Taxonomy" id="259542"/>
    <lineage>
        <taxon>Eukaryota</taxon>
        <taxon>Metazoa</taxon>
        <taxon>Spiralia</taxon>
        <taxon>Lophotrochozoa</taxon>
        <taxon>Mollusca</taxon>
        <taxon>Gastropoda</taxon>
        <taxon>Heterobranchia</taxon>
        <taxon>Euthyneura</taxon>
        <taxon>Panpulmonata</taxon>
        <taxon>Sacoglossa</taxon>
        <taxon>Placobranchoidea</taxon>
        <taxon>Plakobranchidae</taxon>
        <taxon>Plakobranchus</taxon>
    </lineage>
</organism>
<reference evidence="1 2" key="1">
    <citation type="journal article" date="2021" name="Elife">
        <title>Chloroplast acquisition without the gene transfer in kleptoplastic sea slugs, Plakobranchus ocellatus.</title>
        <authorList>
            <person name="Maeda T."/>
            <person name="Takahashi S."/>
            <person name="Yoshida T."/>
            <person name="Shimamura S."/>
            <person name="Takaki Y."/>
            <person name="Nagai Y."/>
            <person name="Toyoda A."/>
            <person name="Suzuki Y."/>
            <person name="Arimoto A."/>
            <person name="Ishii H."/>
            <person name="Satoh N."/>
            <person name="Nishiyama T."/>
            <person name="Hasebe M."/>
            <person name="Maruyama T."/>
            <person name="Minagawa J."/>
            <person name="Obokata J."/>
            <person name="Shigenobu S."/>
        </authorList>
    </citation>
    <scope>NUCLEOTIDE SEQUENCE [LARGE SCALE GENOMIC DNA]</scope>
</reference>
<dbReference type="AlphaFoldDB" id="A0AAV3Z4L3"/>
<dbReference type="Proteomes" id="UP000735302">
    <property type="component" value="Unassembled WGS sequence"/>
</dbReference>
<accession>A0AAV3Z4L3</accession>
<keyword evidence="2" id="KW-1185">Reference proteome</keyword>
<evidence type="ECO:0000313" key="1">
    <source>
        <dbReference type="EMBL" id="GFN89392.1"/>
    </source>
</evidence>
<gene>
    <name evidence="1" type="ORF">PoB_001589800</name>
</gene>